<name>A0A3Q3VX04_MOLML</name>
<dbReference type="AlphaFoldDB" id="A0A3Q3VX04"/>
<dbReference type="PANTHER" id="PTHR22870:SF466">
    <property type="entry name" value="ANKYRIN REPEAT-CONTAINING PROTEIN"/>
    <property type="match status" value="1"/>
</dbReference>
<dbReference type="InterPro" id="IPR000408">
    <property type="entry name" value="Reg_chr_condens"/>
</dbReference>
<feature type="repeat" description="RCC1" evidence="2">
    <location>
        <begin position="88"/>
        <end position="139"/>
    </location>
</feature>
<proteinExistence type="predicted"/>
<dbReference type="SUPFAM" id="SSF50985">
    <property type="entry name" value="RCC1/BLIP-II"/>
    <property type="match status" value="2"/>
</dbReference>
<evidence type="ECO:0000256" key="1">
    <source>
        <dbReference type="ARBA" id="ARBA00022737"/>
    </source>
</evidence>
<dbReference type="Gene3D" id="2.130.10.30">
    <property type="entry name" value="Regulator of chromosome condensation 1/beta-lactamase-inhibitor protein II"/>
    <property type="match status" value="1"/>
</dbReference>
<dbReference type="PROSITE" id="PS50012">
    <property type="entry name" value="RCC1_3"/>
    <property type="match status" value="3"/>
</dbReference>
<dbReference type="Ensembl" id="ENSMMOT00000000686.1">
    <property type="protein sequence ID" value="ENSMMOP00000000674.1"/>
    <property type="gene ID" value="ENSMMOG00000000581.1"/>
</dbReference>
<dbReference type="PANTHER" id="PTHR22870">
    <property type="entry name" value="REGULATOR OF CHROMOSOME CONDENSATION"/>
    <property type="match status" value="1"/>
</dbReference>
<dbReference type="InterPro" id="IPR009091">
    <property type="entry name" value="RCC1/BLIP-II"/>
</dbReference>
<evidence type="ECO:0008006" key="6">
    <source>
        <dbReference type="Google" id="ProtNLM"/>
    </source>
</evidence>
<sequence>SMFSWGEDSHEIRSRPSPVRQERQYGAHADFSTDGQVYTWGHDSRGQLGFGRTKLGSSSPQHLRCLSAIPLVQIAAGGEQSFALSGSGGVFGWGRNDCGQLGLGDRTDRHTPTPVHCLNMKKSVHISCGKDHTVILTKVRQRILVYSFGRGEQGQLGHGDESHPSFDANSPQHLRCLLVIPLVQIAAGGSKASPSLALEVCFAGAEMTVDNRHTPTPLHCLNMRKSVHISCGKDHTLILPKVRQRILATWLCSKITKIACGQYSTITHFNVHPSILSQLSSLLSSLS</sequence>
<protein>
    <recommendedName>
        <fullName evidence="6">HECT and RLD domain containing E3 ubiquitin protein ligase family member 6</fullName>
    </recommendedName>
</protein>
<dbReference type="PRINTS" id="PR00633">
    <property type="entry name" value="RCCNDNSATION"/>
</dbReference>
<dbReference type="InterPro" id="IPR051210">
    <property type="entry name" value="Ub_ligase/GEF_domain"/>
</dbReference>
<evidence type="ECO:0000256" key="3">
    <source>
        <dbReference type="SAM" id="MobiDB-lite"/>
    </source>
</evidence>
<feature type="region of interest" description="Disordered" evidence="3">
    <location>
        <begin position="1"/>
        <end position="23"/>
    </location>
</feature>
<evidence type="ECO:0000313" key="4">
    <source>
        <dbReference type="Ensembl" id="ENSMMOP00000000674.1"/>
    </source>
</evidence>
<feature type="repeat" description="RCC1" evidence="2">
    <location>
        <begin position="35"/>
        <end position="87"/>
    </location>
</feature>
<reference evidence="4" key="2">
    <citation type="submission" date="2025-09" db="UniProtKB">
        <authorList>
            <consortium name="Ensembl"/>
        </authorList>
    </citation>
    <scope>IDENTIFICATION</scope>
</reference>
<accession>A0A3Q3VX04</accession>
<dbReference type="STRING" id="94237.ENSMMOP00000000674"/>
<keyword evidence="1" id="KW-0677">Repeat</keyword>
<dbReference type="Proteomes" id="UP000261620">
    <property type="component" value="Unplaced"/>
</dbReference>
<organism evidence="4 5">
    <name type="scientific">Mola mola</name>
    <name type="common">Ocean sunfish</name>
    <name type="synonym">Tetraodon mola</name>
    <dbReference type="NCBI Taxonomy" id="94237"/>
    <lineage>
        <taxon>Eukaryota</taxon>
        <taxon>Metazoa</taxon>
        <taxon>Chordata</taxon>
        <taxon>Craniata</taxon>
        <taxon>Vertebrata</taxon>
        <taxon>Euteleostomi</taxon>
        <taxon>Actinopterygii</taxon>
        <taxon>Neopterygii</taxon>
        <taxon>Teleostei</taxon>
        <taxon>Neoteleostei</taxon>
        <taxon>Acanthomorphata</taxon>
        <taxon>Eupercaria</taxon>
        <taxon>Tetraodontiformes</taxon>
        <taxon>Molidae</taxon>
        <taxon>Mola</taxon>
    </lineage>
</organism>
<keyword evidence="5" id="KW-1185">Reference proteome</keyword>
<reference evidence="4" key="1">
    <citation type="submission" date="2025-08" db="UniProtKB">
        <authorList>
            <consortium name="Ensembl"/>
        </authorList>
    </citation>
    <scope>IDENTIFICATION</scope>
</reference>
<evidence type="ECO:0000256" key="2">
    <source>
        <dbReference type="PROSITE-ProRule" id="PRU00235"/>
    </source>
</evidence>
<dbReference type="Pfam" id="PF00415">
    <property type="entry name" value="RCC1"/>
    <property type="match status" value="3"/>
</dbReference>
<feature type="repeat" description="RCC1" evidence="2">
    <location>
        <begin position="143"/>
        <end position="189"/>
    </location>
</feature>
<feature type="compositionally biased region" description="Basic and acidic residues" evidence="3">
    <location>
        <begin position="7"/>
        <end position="23"/>
    </location>
</feature>
<evidence type="ECO:0000313" key="5">
    <source>
        <dbReference type="Proteomes" id="UP000261620"/>
    </source>
</evidence>